<feature type="compositionally biased region" description="Basic and acidic residues" evidence="5">
    <location>
        <begin position="1870"/>
        <end position="1885"/>
    </location>
</feature>
<feature type="region of interest" description="Disordered" evidence="5">
    <location>
        <begin position="1103"/>
        <end position="1148"/>
    </location>
</feature>
<feature type="compositionally biased region" description="Low complexity" evidence="5">
    <location>
        <begin position="1030"/>
        <end position="1039"/>
    </location>
</feature>
<feature type="compositionally biased region" description="Polar residues" evidence="5">
    <location>
        <begin position="2243"/>
        <end position="2257"/>
    </location>
</feature>
<feature type="compositionally biased region" description="Gly residues" evidence="5">
    <location>
        <begin position="236"/>
        <end position="281"/>
    </location>
</feature>
<dbReference type="SMART" id="SM00184">
    <property type="entry name" value="RING"/>
    <property type="match status" value="1"/>
</dbReference>
<dbReference type="GO" id="GO:0008270">
    <property type="term" value="F:zinc ion binding"/>
    <property type="evidence" value="ECO:0007669"/>
    <property type="project" value="UniProtKB-KW"/>
</dbReference>
<keyword evidence="2 4" id="KW-0863">Zinc-finger</keyword>
<sequence length="2586" mass="260329">MAAAVVLLPSEDVSFDGETDLFVGAGGEPVSTSFDKALSFRIRAGEEERVREEDGLREGGSVFCIPHCLPSSSSSASNHFGQMERTAVPSSSPASVSSSPVPIQQETAPSYSVGEPRKGFPPFRERLSNQRRPTPSLSLELPVKRPRRGRSPEGRRRPDRRRRKRRSRSRSKSFSESSVERGGSGRAFCVASLACSSSDGLFVAGEEEVGVGGKNQSNSVYLNHFPSSAIATCTGSGGGGTSGNQQVGGSGSASGGGGGHVSGGRGGGGRLGSSGFSSGGGGDDRDPNDAPHHLPSSHMHAHGGGSRGARRSSQQQQQAQHMGSDEGGDMGGLHGGLDEDVEVDIYDAGGGLWPGGSRDGGDGVVGGKDGQGGKGAGKNRKQKKVLTLSEFHQRVPAAASNSLGGVGVGVGGPQGSHVLGSGGGIHAPSGPSRGQERGGTSGSRPNMSGGPGSRQGSIDPNHQGPWGGPGGPLRGGPSGGGGGVGLPGHHQGQQHQPPPPRSPPPGSNGGFPPQALPSMGGGGLGGVGGMGYGKGGRMGGGQNVAIDFPDLSAGPGGAGGGTPMSGSNPPPPPPPPPGLGSGGGHGGHGGGGRFAPHGGGGGMGGPGPRFPPVGLGGHDGEGYGSWQSPNEGVQGSGQPHGHAHSSSSRDGGRRGGGNPGGERGGGGHHHHHHHHGPHSVPAHTHAGSQQTQQQHGGHGGSSAMQRSSSSSASSSASSSSATGSGNSSSSAANVQAQTPAPATVAAAMAAGLSREDASLMQAMLATTPAQPGRLLTEPETSTFDLHISEEQLVPGPKHADALKFMCPVCQGNLAYRPVMTRCGHYFCRECLDIWFGQHNSFAGGGEAGWAFKSFAEIAKKAGTQMASVKTAPCPSCMRNLMQDKDVRPLDERASHEPSRQAAERLLAVPIYCHHHPRCPWMGALADIERHMIVCPIQNNTPFPEPQMQQLRRIVAAQAQSANDAAAAAAAAVAPAGASTVSPARASSSRGKSGRADNVSQAPNATSAQAWRGGAAGASPASASKIPNGNSAASDPLGGSAAAAAGRDVAHSIVQELQGVMGGAGGILGVGDRDGIAGDGLHTGGKDFEDSLSSTVRYTGREWPSPGFSGGGGGLGLSQDPTLNSSHASVSMGNGWSEGGNLFRENGPSAPNIGGAGRGFDAEQDAGSTKRILPALPSMPRALLEKIPPAPSVPPTRSGVEGVRVPPLPPFAAPSADSLLNTTASPPSTVAQVGAAVSSSSSSAAPAGQIIPPGLSSIAAAAAAAAAASSTAAEPFAALTQGARGRQQSEGMGKAVGGDSRPREEGGGLLGWTFMGQDGFSGDLPLGLQALRSAETKATSSGGANAATPGSGSATGAGTEAKSGFGSGSGSGVGSSAVDGFDIWKRVDPGVGLSMGGGLFLGGGDGGIGGGSKPDKGILALWSEDKSAEEGKSGVGGKGSPGRGGAAGFSAAAMGSDDGGGSEVTGGAETRSPAALPGLGAGAGAVPRAPLSSSSLNPSQSGQTVDPSPSLNPAAAPFYPSMLSYGQQKTGGGNNAGSTQVQSNGATPQPLSPAPLPVANPHASALTPPAVGAGGGRFSVAASSAGASPLPSQQRQGVAGLHRTNSAASSQQMMGGGGLPSGAAGSELDGVAPPAGNSSTTFTLKDGVANAHIISSYLMEGETELLKYESKPRQIYQLSPGATEQLIGAGKGLVHINKGVNAFGRPIGMAGAIKGSAELRAEKEKETEKEKEQEQEGTANETEEGGAADVAPAHGEKDGTAPEGQGQGQAGAADEFLKDLEELMGFEEDEEGTGTDLSVGGSRFLMMFREQGRVENEKEKEKEEQKEPEREGGSNEKEKEKPAEDRGAVEESEGGESEDAGAPSIAGGDIQEGKSAEETEGKKNEKQQGGPSQGDQGGGGESGGDTRGQRGTIAAGGADEAAGLSGPLLSHGGGGGGGVCDSTTQSSSNQQNGSGGGDGGGHISSFPDGAEGGGADPQVRPSAGGHSREVRDEAEGGGTVCGWSSTEEEGGMKSADTVQKEKRPVPISVCLNAPVTAPPQKLSLLASLSLSRTSARQTLEAIAGTLSRAESAVGSALSQSLHPAHDLLSAQGENLRSLNAVLAEAYQSISRPTPAVFPEVPFQGNTTEGGVMSRGPFLEEGGVSLFSAEGRAVDLGSLSDSDTSALIGASLGDLVLRGEGLLDLVRRAVSALEEAREGLRLHTEMFSSVSVRPTQIRPPSAPFTPSPFPEGGEEGLPPAPHSIATGQREQTNGLWSGPSSPPAAEAGSEWTRTLTGVSTLSCSAITPTPEEVAGVGSVPIPIPFCQREAAEDLRVPSRFTTEVVPPMCASASACPVGIDDTKTWFAEGEEKDEEDQPDEEMMPPVPQAAVCEHAEGQGETGVSETRSHTQQLPPPPPQGVMRVPSTLLFGSDGSPEPERERETALSRALIHLHRQHQQQQQQQVVGSWEEEMAAADAPFAGLPSPQISGDTPPLHIFAPSLPPLNMSHSSQRQPSETETETDIDEDLGVQDPSAHQQERETHSTAHPFPPHRGNLLVIPTAEVESGNALPILESLPPLAQEEVGEREEEDDVRDPAVSPVSYLHLSP</sequence>
<dbReference type="SUPFAM" id="SSF57850">
    <property type="entry name" value="RING/U-box"/>
    <property type="match status" value="1"/>
</dbReference>
<feature type="compositionally biased region" description="Gly residues" evidence="5">
    <location>
        <begin position="554"/>
        <end position="563"/>
    </location>
</feature>
<feature type="compositionally biased region" description="Polar residues" evidence="5">
    <location>
        <begin position="1535"/>
        <end position="1548"/>
    </location>
</feature>
<dbReference type="InterPro" id="IPR001841">
    <property type="entry name" value="Znf_RING"/>
</dbReference>
<feature type="compositionally biased region" description="Basic and acidic residues" evidence="5">
    <location>
        <begin position="115"/>
        <end position="128"/>
    </location>
</feature>
<feature type="region of interest" description="Disordered" evidence="5">
    <location>
        <begin position="2374"/>
        <end position="2399"/>
    </location>
</feature>
<keyword evidence="1" id="KW-0479">Metal-binding</keyword>
<evidence type="ECO:0000256" key="3">
    <source>
        <dbReference type="ARBA" id="ARBA00022833"/>
    </source>
</evidence>
<feature type="compositionally biased region" description="Polar residues" evidence="5">
    <location>
        <begin position="625"/>
        <end position="637"/>
    </location>
</feature>
<feature type="domain" description="RING-type" evidence="6">
    <location>
        <begin position="806"/>
        <end position="876"/>
    </location>
</feature>
<feature type="compositionally biased region" description="Low complexity" evidence="5">
    <location>
        <begin position="172"/>
        <end position="181"/>
    </location>
</feature>
<feature type="region of interest" description="Disordered" evidence="5">
    <location>
        <begin position="1337"/>
        <end position="1373"/>
    </location>
</feature>
<dbReference type="PROSITE" id="PS00518">
    <property type="entry name" value="ZF_RING_1"/>
    <property type="match status" value="1"/>
</dbReference>
<dbReference type="Gene3D" id="3.30.40.10">
    <property type="entry name" value="Zinc/RING finger domain, C3HC4 (zinc finger)"/>
    <property type="match status" value="1"/>
</dbReference>
<feature type="compositionally biased region" description="Basic and acidic residues" evidence="5">
    <location>
        <begin position="1809"/>
        <end position="1848"/>
    </location>
</feature>
<gene>
    <name evidence="7" type="ORF">Cvel_7579</name>
</gene>
<feature type="region of interest" description="Disordered" evidence="5">
    <location>
        <begin position="74"/>
        <end position="182"/>
    </location>
</feature>
<feature type="compositionally biased region" description="Gly residues" evidence="5">
    <location>
        <begin position="1952"/>
        <end position="1961"/>
    </location>
</feature>
<feature type="region of interest" description="Disordered" evidence="5">
    <location>
        <begin position="1426"/>
        <end position="1569"/>
    </location>
</feature>
<feature type="compositionally biased region" description="Basic residues" evidence="5">
    <location>
        <begin position="157"/>
        <end position="171"/>
    </location>
</feature>
<feature type="compositionally biased region" description="Pro residues" evidence="5">
    <location>
        <begin position="568"/>
        <end position="578"/>
    </location>
</feature>
<feature type="compositionally biased region" description="Acidic residues" evidence="5">
    <location>
        <begin position="2561"/>
        <end position="2571"/>
    </location>
</feature>
<feature type="compositionally biased region" description="Basic and acidic residues" evidence="5">
    <location>
        <begin position="1718"/>
        <end position="1733"/>
    </location>
</feature>
<feature type="compositionally biased region" description="Gly residues" evidence="5">
    <location>
        <begin position="408"/>
        <end position="425"/>
    </location>
</feature>
<dbReference type="Pfam" id="PF13445">
    <property type="entry name" value="zf-RING_UBOX"/>
    <property type="match status" value="1"/>
</dbReference>
<evidence type="ECO:0000256" key="2">
    <source>
        <dbReference type="ARBA" id="ARBA00022771"/>
    </source>
</evidence>
<feature type="compositionally biased region" description="Gly residues" evidence="5">
    <location>
        <begin position="579"/>
        <end position="607"/>
    </location>
</feature>
<protein>
    <recommendedName>
        <fullName evidence="6">RING-type domain-containing protein</fullName>
    </recommendedName>
</protein>
<proteinExistence type="predicted"/>
<evidence type="ECO:0000256" key="5">
    <source>
        <dbReference type="SAM" id="MobiDB-lite"/>
    </source>
</evidence>
<feature type="compositionally biased region" description="Low complexity" evidence="5">
    <location>
        <begin position="1472"/>
        <end position="1500"/>
    </location>
</feature>
<feature type="compositionally biased region" description="Low complexity" evidence="5">
    <location>
        <begin position="973"/>
        <end position="990"/>
    </location>
</feature>
<evidence type="ECO:0000256" key="4">
    <source>
        <dbReference type="PROSITE-ProRule" id="PRU00175"/>
    </source>
</evidence>
<feature type="compositionally biased region" description="Gly residues" evidence="5">
    <location>
        <begin position="348"/>
        <end position="376"/>
    </location>
</feature>
<feature type="region of interest" description="Disordered" evidence="5">
    <location>
        <begin position="408"/>
        <end position="523"/>
    </location>
</feature>
<feature type="compositionally biased region" description="Polar residues" evidence="5">
    <location>
        <begin position="2379"/>
        <end position="2390"/>
    </location>
</feature>
<keyword evidence="3" id="KW-0862">Zinc</keyword>
<feature type="compositionally biased region" description="Low complexity" evidence="5">
    <location>
        <begin position="1337"/>
        <end position="1363"/>
    </location>
</feature>
<feature type="compositionally biased region" description="Low complexity" evidence="5">
    <location>
        <begin position="87"/>
        <end position="102"/>
    </location>
</feature>
<evidence type="ECO:0000259" key="6">
    <source>
        <dbReference type="PROSITE" id="PS50089"/>
    </source>
</evidence>
<feature type="compositionally biased region" description="Pro residues" evidence="5">
    <location>
        <begin position="2218"/>
        <end position="2227"/>
    </location>
</feature>
<feature type="compositionally biased region" description="Gly residues" evidence="5">
    <location>
        <begin position="465"/>
        <end position="486"/>
    </location>
</feature>
<feature type="region of interest" description="Disordered" evidence="5">
    <location>
        <begin position="2458"/>
        <end position="2586"/>
    </location>
</feature>
<feature type="compositionally biased region" description="Low complexity" evidence="5">
    <location>
        <begin position="311"/>
        <end position="322"/>
    </location>
</feature>
<feature type="compositionally biased region" description="Polar residues" evidence="5">
    <location>
        <begin position="997"/>
        <end position="1008"/>
    </location>
</feature>
<feature type="region of interest" description="Disordered" evidence="5">
    <location>
        <begin position="1278"/>
        <end position="1307"/>
    </location>
</feature>
<feature type="compositionally biased region" description="Acidic residues" evidence="5">
    <location>
        <begin position="1849"/>
        <end position="1858"/>
    </location>
</feature>
<feature type="compositionally biased region" description="Acidic residues" evidence="5">
    <location>
        <begin position="1781"/>
        <end position="1792"/>
    </location>
</feature>
<organism evidence="7">
    <name type="scientific">Chromera velia CCMP2878</name>
    <dbReference type="NCBI Taxonomy" id="1169474"/>
    <lineage>
        <taxon>Eukaryota</taxon>
        <taxon>Sar</taxon>
        <taxon>Alveolata</taxon>
        <taxon>Colpodellida</taxon>
        <taxon>Chromeraceae</taxon>
        <taxon>Chromera</taxon>
    </lineage>
</organism>
<feature type="region of interest" description="Disordered" evidence="5">
    <location>
        <begin position="1581"/>
        <end position="1633"/>
    </location>
</feature>
<name>A0A0G4HN83_9ALVE</name>
<dbReference type="EMBL" id="CDMZ01003228">
    <property type="protein sequence ID" value="CEM45590.1"/>
    <property type="molecule type" value="Genomic_DNA"/>
</dbReference>
<feature type="compositionally biased region" description="Polar residues" evidence="5">
    <location>
        <begin position="1118"/>
        <end position="1133"/>
    </location>
</feature>
<feature type="compositionally biased region" description="Basic and acidic residues" evidence="5">
    <location>
        <begin position="282"/>
        <end position="292"/>
    </location>
</feature>
<feature type="compositionally biased region" description="Gly residues" evidence="5">
    <location>
        <begin position="1890"/>
        <end position="1905"/>
    </location>
</feature>
<feature type="compositionally biased region" description="Acidic residues" evidence="5">
    <location>
        <begin position="2496"/>
        <end position="2507"/>
    </location>
</feature>
<feature type="region of interest" description="Disordered" evidence="5">
    <location>
        <begin position="543"/>
        <end position="735"/>
    </location>
</feature>
<feature type="compositionally biased region" description="Basic residues" evidence="5">
    <location>
        <begin position="666"/>
        <end position="677"/>
    </location>
</feature>
<feature type="region of interest" description="Disordered" evidence="5">
    <location>
        <begin position="1718"/>
        <end position="2019"/>
    </location>
</feature>
<dbReference type="VEuPathDB" id="CryptoDB:Cvel_7579"/>
<dbReference type="PROSITE" id="PS50089">
    <property type="entry name" value="ZF_RING_2"/>
    <property type="match status" value="1"/>
</dbReference>
<evidence type="ECO:0000313" key="7">
    <source>
        <dbReference type="EMBL" id="CEM45590.1"/>
    </source>
</evidence>
<accession>A0A0G4HN83</accession>
<evidence type="ECO:0000256" key="1">
    <source>
        <dbReference type="ARBA" id="ARBA00022723"/>
    </source>
</evidence>
<feature type="compositionally biased region" description="Gly residues" evidence="5">
    <location>
        <begin position="654"/>
        <end position="664"/>
    </location>
</feature>
<dbReference type="InterPro" id="IPR027370">
    <property type="entry name" value="Znf-RING_euk"/>
</dbReference>
<feature type="region of interest" description="Disordered" evidence="5">
    <location>
        <begin position="236"/>
        <end position="382"/>
    </location>
</feature>
<feature type="region of interest" description="Disordered" evidence="5">
    <location>
        <begin position="973"/>
        <end position="1039"/>
    </location>
</feature>
<feature type="compositionally biased region" description="Pro residues" evidence="5">
    <location>
        <begin position="496"/>
        <end position="506"/>
    </location>
</feature>
<feature type="compositionally biased region" description="Low complexity" evidence="5">
    <location>
        <begin position="1940"/>
        <end position="1951"/>
    </location>
</feature>
<feature type="region of interest" description="Disordered" evidence="5">
    <location>
        <begin position="2209"/>
        <end position="2267"/>
    </location>
</feature>
<dbReference type="InterPro" id="IPR017907">
    <property type="entry name" value="Znf_RING_CS"/>
</dbReference>
<reference evidence="7" key="1">
    <citation type="submission" date="2014-11" db="EMBL/GenBank/DDBJ databases">
        <authorList>
            <person name="Otto D Thomas"/>
            <person name="Naeem Raeece"/>
        </authorList>
    </citation>
    <scope>NUCLEOTIDE SEQUENCE</scope>
</reference>
<dbReference type="InterPro" id="IPR013083">
    <property type="entry name" value="Znf_RING/FYVE/PHD"/>
</dbReference>
<feature type="compositionally biased region" description="Gly residues" evidence="5">
    <location>
        <begin position="1432"/>
        <end position="1446"/>
    </location>
</feature>
<feature type="compositionally biased region" description="Polar residues" evidence="5">
    <location>
        <begin position="1501"/>
        <end position="1510"/>
    </location>
</feature>
<feature type="compositionally biased region" description="Low complexity" evidence="5">
    <location>
        <begin position="678"/>
        <end position="735"/>
    </location>
</feature>